<feature type="domain" description="Jacalin-type lectin" evidence="1">
    <location>
        <begin position="38"/>
        <end position="145"/>
    </location>
</feature>
<dbReference type="EMBL" id="CAJJDM010000093">
    <property type="protein sequence ID" value="CAD8092490.1"/>
    <property type="molecule type" value="Genomic_DNA"/>
</dbReference>
<proteinExistence type="predicted"/>
<protein>
    <recommendedName>
        <fullName evidence="1">Jacalin-type lectin domain-containing protein</fullName>
    </recommendedName>
</protein>
<evidence type="ECO:0000259" key="1">
    <source>
        <dbReference type="Pfam" id="PF01419"/>
    </source>
</evidence>
<evidence type="ECO:0000313" key="3">
    <source>
        <dbReference type="Proteomes" id="UP000688137"/>
    </source>
</evidence>
<dbReference type="Pfam" id="PF01419">
    <property type="entry name" value="Jacalin"/>
    <property type="match status" value="1"/>
</dbReference>
<gene>
    <name evidence="2" type="ORF">PPRIM_AZ9-3.1.T0900213</name>
</gene>
<name>A0A8S1NJL9_PARPR</name>
<reference evidence="2" key="1">
    <citation type="submission" date="2021-01" db="EMBL/GenBank/DDBJ databases">
        <authorList>
            <consortium name="Genoscope - CEA"/>
            <person name="William W."/>
        </authorList>
    </citation>
    <scope>NUCLEOTIDE SEQUENCE</scope>
</reference>
<accession>A0A8S1NJL9</accession>
<comment type="caution">
    <text evidence="2">The sequence shown here is derived from an EMBL/GenBank/DDBJ whole genome shotgun (WGS) entry which is preliminary data.</text>
</comment>
<sequence length="294" mass="34221">MLNKVPSQISFGIDSKVSQKFDDNLQIRTGEFKISGFKIYLQDNKICGMAIIYLNKGNGRKIIFTDTYQNQKYTSLYEFDIPSNDYIQVIFGHYDEQINQLGIITYQGKEDIFGIDQGQKFNCMFMGYTFTGCNGTFTQRSIESLSFQVQKLPKDYICQNLSPLLDILYPNLDNNLIQNTELMNSKPLNLSDLTIQNKLERLDYSSKNQDQLSKSEAITKKEYKGFDFSKVPVEEKQKQQGIIYKVPVEEKQQQQEINHIQKIYKEGFTYRDIREIKKEVGMAIGIFKLITHHH</sequence>
<evidence type="ECO:0000313" key="2">
    <source>
        <dbReference type="EMBL" id="CAD8092490.1"/>
    </source>
</evidence>
<keyword evidence="3" id="KW-1185">Reference proteome</keyword>
<organism evidence="2 3">
    <name type="scientific">Paramecium primaurelia</name>
    <dbReference type="NCBI Taxonomy" id="5886"/>
    <lineage>
        <taxon>Eukaryota</taxon>
        <taxon>Sar</taxon>
        <taxon>Alveolata</taxon>
        <taxon>Ciliophora</taxon>
        <taxon>Intramacronucleata</taxon>
        <taxon>Oligohymenophorea</taxon>
        <taxon>Peniculida</taxon>
        <taxon>Parameciidae</taxon>
        <taxon>Paramecium</taxon>
    </lineage>
</organism>
<dbReference type="Proteomes" id="UP000688137">
    <property type="component" value="Unassembled WGS sequence"/>
</dbReference>
<dbReference type="AlphaFoldDB" id="A0A8S1NJL9"/>
<dbReference type="InterPro" id="IPR001229">
    <property type="entry name" value="Jacalin-like_lectin_dom"/>
</dbReference>